<accession>A0A4R2NY54</accession>
<name>A0A4R2NY54_RHOAD</name>
<dbReference type="EMBL" id="SLXL01000002">
    <property type="protein sequence ID" value="TCP26365.1"/>
    <property type="molecule type" value="Genomic_DNA"/>
</dbReference>
<evidence type="ECO:0000313" key="3">
    <source>
        <dbReference type="Proteomes" id="UP000295733"/>
    </source>
</evidence>
<reference evidence="2 3" key="1">
    <citation type="submission" date="2019-03" db="EMBL/GenBank/DDBJ databases">
        <title>Genomic Encyclopedia of Type Strains, Phase IV (KMG-IV): sequencing the most valuable type-strain genomes for metagenomic binning, comparative biology and taxonomic classification.</title>
        <authorList>
            <person name="Goeker M."/>
        </authorList>
    </citation>
    <scope>NUCLEOTIDE SEQUENCE [LARGE SCALE GENOMIC DNA]</scope>
    <source>
        <strain evidence="2 3">DSM 2781</strain>
    </source>
</reference>
<keyword evidence="3" id="KW-1185">Reference proteome</keyword>
<feature type="signal peptide" evidence="1">
    <location>
        <begin position="1"/>
        <end position="21"/>
    </location>
</feature>
<dbReference type="AlphaFoldDB" id="A0A4R2NY54"/>
<gene>
    <name evidence="2" type="ORF">EV656_102330</name>
</gene>
<protein>
    <submittedName>
        <fullName evidence="2">Uncharacterized protein</fullName>
    </submittedName>
</protein>
<sequence>MLTKSGLLALSFALVAGPAAAWQDMTRPHDPNTPAPQPVPHKVNYCPDGLQPVKFNGMISCGGTYQPRYIVVDSLEDVPADYAGRVYHLRHGNPGRQELQ</sequence>
<dbReference type="Proteomes" id="UP000295733">
    <property type="component" value="Unassembled WGS sequence"/>
</dbReference>
<evidence type="ECO:0000256" key="1">
    <source>
        <dbReference type="SAM" id="SignalP"/>
    </source>
</evidence>
<organism evidence="2 3">
    <name type="scientific">Rhodovulum adriaticum</name>
    <name type="common">Rhodopseudomonas adriatica</name>
    <dbReference type="NCBI Taxonomy" id="35804"/>
    <lineage>
        <taxon>Bacteria</taxon>
        <taxon>Pseudomonadati</taxon>
        <taxon>Pseudomonadota</taxon>
        <taxon>Alphaproteobacteria</taxon>
        <taxon>Rhodobacterales</taxon>
        <taxon>Paracoccaceae</taxon>
        <taxon>Rhodovulum</taxon>
    </lineage>
</organism>
<feature type="chain" id="PRO_5020341031" evidence="1">
    <location>
        <begin position="22"/>
        <end position="100"/>
    </location>
</feature>
<dbReference type="OrthoDB" id="7875085at2"/>
<evidence type="ECO:0000313" key="2">
    <source>
        <dbReference type="EMBL" id="TCP26365.1"/>
    </source>
</evidence>
<proteinExistence type="predicted"/>
<keyword evidence="1" id="KW-0732">Signal</keyword>
<comment type="caution">
    <text evidence="2">The sequence shown here is derived from an EMBL/GenBank/DDBJ whole genome shotgun (WGS) entry which is preliminary data.</text>
</comment>
<dbReference type="RefSeq" id="WP_132600284.1">
    <property type="nucleotide sequence ID" value="NZ_SLXL01000002.1"/>
</dbReference>